<dbReference type="PANTHER" id="PTHR47926:SF347">
    <property type="entry name" value="PENTATRICOPEPTIDE REPEAT-CONTAINING PROTEIN"/>
    <property type="match status" value="1"/>
</dbReference>
<dbReference type="EMBL" id="JBGMDY010000003">
    <property type="protein sequence ID" value="KAL2340744.1"/>
    <property type="molecule type" value="Genomic_DNA"/>
</dbReference>
<organism evidence="3 4">
    <name type="scientific">Flemingia macrophylla</name>
    <dbReference type="NCBI Taxonomy" id="520843"/>
    <lineage>
        <taxon>Eukaryota</taxon>
        <taxon>Viridiplantae</taxon>
        <taxon>Streptophyta</taxon>
        <taxon>Embryophyta</taxon>
        <taxon>Tracheophyta</taxon>
        <taxon>Spermatophyta</taxon>
        <taxon>Magnoliopsida</taxon>
        <taxon>eudicotyledons</taxon>
        <taxon>Gunneridae</taxon>
        <taxon>Pentapetalae</taxon>
        <taxon>rosids</taxon>
        <taxon>fabids</taxon>
        <taxon>Fabales</taxon>
        <taxon>Fabaceae</taxon>
        <taxon>Papilionoideae</taxon>
        <taxon>50 kb inversion clade</taxon>
        <taxon>NPAAA clade</taxon>
        <taxon>indigoferoid/millettioid clade</taxon>
        <taxon>Phaseoleae</taxon>
        <taxon>Flemingia</taxon>
    </lineage>
</organism>
<dbReference type="AlphaFoldDB" id="A0ABD1MY28"/>
<keyword evidence="1" id="KW-0677">Repeat</keyword>
<dbReference type="Gene3D" id="1.25.40.10">
    <property type="entry name" value="Tetratricopeptide repeat domain"/>
    <property type="match status" value="2"/>
</dbReference>
<evidence type="ECO:0000256" key="2">
    <source>
        <dbReference type="PROSITE-ProRule" id="PRU00708"/>
    </source>
</evidence>
<dbReference type="InterPro" id="IPR046960">
    <property type="entry name" value="PPR_At4g14850-like_plant"/>
</dbReference>
<evidence type="ECO:0000313" key="4">
    <source>
        <dbReference type="Proteomes" id="UP001603857"/>
    </source>
</evidence>
<gene>
    <name evidence="3" type="ORF">Fmac_008684</name>
</gene>
<dbReference type="Proteomes" id="UP001603857">
    <property type="component" value="Unassembled WGS sequence"/>
</dbReference>
<sequence>MIQDLCLDNALINMYAKCGDVVTARKVFDSIGNKDVTTWTSMIVGYAIHGQKREALQVLLDMNTKREKGDWNSQSYAMKPNDVTFLWVLMACSHAGLVEEGKSHFRSISEDYGIEPIEAYFGCMMDLLCRSENLRGAYDFMEMPVPPNAVEIHGRE</sequence>
<proteinExistence type="predicted"/>
<keyword evidence="4" id="KW-1185">Reference proteome</keyword>
<protein>
    <recommendedName>
        <fullName evidence="5">Pentatricopeptide repeat-containing protein</fullName>
    </recommendedName>
</protein>
<dbReference type="FunFam" id="1.25.40.10:FF:000031">
    <property type="entry name" value="Pentatricopeptide repeat-containing protein mitochondrial"/>
    <property type="match status" value="1"/>
</dbReference>
<name>A0ABD1MY28_9FABA</name>
<dbReference type="InterPro" id="IPR002885">
    <property type="entry name" value="PPR_rpt"/>
</dbReference>
<dbReference type="NCBIfam" id="TIGR00756">
    <property type="entry name" value="PPR"/>
    <property type="match status" value="1"/>
</dbReference>
<dbReference type="InterPro" id="IPR011990">
    <property type="entry name" value="TPR-like_helical_dom_sf"/>
</dbReference>
<dbReference type="Pfam" id="PF01535">
    <property type="entry name" value="PPR"/>
    <property type="match status" value="2"/>
</dbReference>
<reference evidence="3 4" key="1">
    <citation type="submission" date="2024-08" db="EMBL/GenBank/DDBJ databases">
        <title>Insights into the chromosomal genome structure of Flemingia macrophylla.</title>
        <authorList>
            <person name="Ding Y."/>
            <person name="Zhao Y."/>
            <person name="Bi W."/>
            <person name="Wu M."/>
            <person name="Zhao G."/>
            <person name="Gong Y."/>
            <person name="Li W."/>
            <person name="Zhang P."/>
        </authorList>
    </citation>
    <scope>NUCLEOTIDE SEQUENCE [LARGE SCALE GENOMIC DNA]</scope>
    <source>
        <strain evidence="3">DYQJB</strain>
        <tissue evidence="3">Leaf</tissue>
    </source>
</reference>
<feature type="repeat" description="PPR" evidence="2">
    <location>
        <begin position="35"/>
        <end position="65"/>
    </location>
</feature>
<dbReference type="PANTHER" id="PTHR47926">
    <property type="entry name" value="PENTATRICOPEPTIDE REPEAT-CONTAINING PROTEIN"/>
    <property type="match status" value="1"/>
</dbReference>
<accession>A0ABD1MY28</accession>
<evidence type="ECO:0000256" key="1">
    <source>
        <dbReference type="ARBA" id="ARBA00022737"/>
    </source>
</evidence>
<evidence type="ECO:0000313" key="3">
    <source>
        <dbReference type="EMBL" id="KAL2340744.1"/>
    </source>
</evidence>
<dbReference type="PROSITE" id="PS51375">
    <property type="entry name" value="PPR"/>
    <property type="match status" value="1"/>
</dbReference>
<comment type="caution">
    <text evidence="3">The sequence shown here is derived from an EMBL/GenBank/DDBJ whole genome shotgun (WGS) entry which is preliminary data.</text>
</comment>
<evidence type="ECO:0008006" key="5">
    <source>
        <dbReference type="Google" id="ProtNLM"/>
    </source>
</evidence>